<organism evidence="2 3">
    <name type="scientific">Sorangium cellulosum</name>
    <name type="common">Polyangium cellulosum</name>
    <dbReference type="NCBI Taxonomy" id="56"/>
    <lineage>
        <taxon>Bacteria</taxon>
        <taxon>Pseudomonadati</taxon>
        <taxon>Myxococcota</taxon>
        <taxon>Polyangia</taxon>
        <taxon>Polyangiales</taxon>
        <taxon>Polyangiaceae</taxon>
        <taxon>Sorangium</taxon>
    </lineage>
</organism>
<evidence type="ECO:0008006" key="4">
    <source>
        <dbReference type="Google" id="ProtNLM"/>
    </source>
</evidence>
<accession>A0A150TAW1</accession>
<reference evidence="2 3" key="1">
    <citation type="submission" date="2014-02" db="EMBL/GenBank/DDBJ databases">
        <title>The small core and large imbalanced accessory genome model reveals a collaborative survival strategy of Sorangium cellulosum strains in nature.</title>
        <authorList>
            <person name="Han K."/>
            <person name="Peng R."/>
            <person name="Blom J."/>
            <person name="Li Y.-Z."/>
        </authorList>
    </citation>
    <scope>NUCLEOTIDE SEQUENCE [LARGE SCALE GENOMIC DNA]</scope>
    <source>
        <strain evidence="2 3">So0007-03</strain>
    </source>
</reference>
<dbReference type="EMBL" id="JEME01003224">
    <property type="protein sequence ID" value="KYG01796.1"/>
    <property type="molecule type" value="Genomic_DNA"/>
</dbReference>
<feature type="region of interest" description="Disordered" evidence="1">
    <location>
        <begin position="61"/>
        <end position="91"/>
    </location>
</feature>
<dbReference type="AlphaFoldDB" id="A0A150TAW1"/>
<evidence type="ECO:0000256" key="1">
    <source>
        <dbReference type="SAM" id="MobiDB-lite"/>
    </source>
</evidence>
<comment type="caution">
    <text evidence="2">The sequence shown here is derived from an EMBL/GenBank/DDBJ whole genome shotgun (WGS) entry which is preliminary data.</text>
</comment>
<sequence length="91" mass="9993">MRDVANENAAGDTSATYYDAKTSPTGPTTFRRAAAAGAFPSFRVGRKLMARRADVDAWIATQARTPKPKEQNGDDADAGFFAYLQPRRPRR</sequence>
<feature type="region of interest" description="Disordered" evidence="1">
    <location>
        <begin position="1"/>
        <end position="27"/>
    </location>
</feature>
<dbReference type="Proteomes" id="UP000075502">
    <property type="component" value="Unassembled WGS sequence"/>
</dbReference>
<proteinExistence type="predicted"/>
<name>A0A150TAW1_SORCE</name>
<evidence type="ECO:0000313" key="2">
    <source>
        <dbReference type="EMBL" id="KYG01796.1"/>
    </source>
</evidence>
<evidence type="ECO:0000313" key="3">
    <source>
        <dbReference type="Proteomes" id="UP000075502"/>
    </source>
</evidence>
<protein>
    <recommendedName>
        <fullName evidence="4">Helix-turn-helix domain-containing protein</fullName>
    </recommendedName>
</protein>
<gene>
    <name evidence="2" type="ORF">BE21_55890</name>
</gene>